<evidence type="ECO:0000313" key="3">
    <source>
        <dbReference type="EMBL" id="MDT7828531.1"/>
    </source>
</evidence>
<organism evidence="3 4">
    <name type="scientific">Pricia mediterranea</name>
    <dbReference type="NCBI Taxonomy" id="3076079"/>
    <lineage>
        <taxon>Bacteria</taxon>
        <taxon>Pseudomonadati</taxon>
        <taxon>Bacteroidota</taxon>
        <taxon>Flavobacteriia</taxon>
        <taxon>Flavobacteriales</taxon>
        <taxon>Flavobacteriaceae</taxon>
        <taxon>Pricia</taxon>
    </lineage>
</organism>
<keyword evidence="2" id="KW-1133">Transmembrane helix</keyword>
<dbReference type="Proteomes" id="UP001250656">
    <property type="component" value="Unassembled WGS sequence"/>
</dbReference>
<sequence>MRSVQRLIKTYLIDFGYMVMNLNRKQLSFLITFFSMSIIILSLYNIHLGKKEKMDEYVVEMLLQDDVEELEKQKEELEEAQEKDPVESHMAYNEAMDASQGNPEDFKTLEELMEEREAAEEENDDPSDFTDADYSERIREFKRKRQQVERRLGEKDAKKQEYTNNLAKRRTSVSFSLIDRTGYRLPPPIYTCIEGGKIVVNIEVNGSGTVIDADYNSNSSNTSNGCLVENAIAYAYKARFSSHARASQKGTITYIFQGK</sequence>
<comment type="caution">
    <text evidence="3">The sequence shown here is derived from an EMBL/GenBank/DDBJ whole genome shotgun (WGS) entry which is preliminary data.</text>
</comment>
<feature type="transmembrane region" description="Helical" evidence="2">
    <location>
        <begin position="27"/>
        <end position="46"/>
    </location>
</feature>
<proteinExistence type="predicted"/>
<name>A0ABU3L454_9FLAO</name>
<evidence type="ECO:0000256" key="1">
    <source>
        <dbReference type="SAM" id="Coils"/>
    </source>
</evidence>
<keyword evidence="1" id="KW-0175">Coiled coil</keyword>
<keyword evidence="2" id="KW-0812">Transmembrane</keyword>
<accession>A0ABU3L454</accession>
<dbReference type="EMBL" id="JAVTTP010000001">
    <property type="protein sequence ID" value="MDT7828531.1"/>
    <property type="molecule type" value="Genomic_DNA"/>
</dbReference>
<evidence type="ECO:0000313" key="4">
    <source>
        <dbReference type="Proteomes" id="UP001250656"/>
    </source>
</evidence>
<evidence type="ECO:0000256" key="2">
    <source>
        <dbReference type="SAM" id="Phobius"/>
    </source>
</evidence>
<evidence type="ECO:0008006" key="5">
    <source>
        <dbReference type="Google" id="ProtNLM"/>
    </source>
</evidence>
<feature type="coiled-coil region" evidence="1">
    <location>
        <begin position="60"/>
        <end position="165"/>
    </location>
</feature>
<keyword evidence="4" id="KW-1185">Reference proteome</keyword>
<gene>
    <name evidence="3" type="ORF">RQM65_07640</name>
</gene>
<dbReference type="RefSeq" id="WP_314013894.1">
    <property type="nucleotide sequence ID" value="NZ_JAVTTP010000001.1"/>
</dbReference>
<reference evidence="3 4" key="1">
    <citation type="submission" date="2023-09" db="EMBL/GenBank/DDBJ databases">
        <title>Novel taxa isolated from Blanes Bay.</title>
        <authorList>
            <person name="Rey-Velasco X."/>
            <person name="Lucena T."/>
        </authorList>
    </citation>
    <scope>NUCLEOTIDE SEQUENCE [LARGE SCALE GENOMIC DNA]</scope>
    <source>
        <strain evidence="3 4">S334</strain>
    </source>
</reference>
<keyword evidence="2" id="KW-0472">Membrane</keyword>
<protein>
    <recommendedName>
        <fullName evidence="5">Energy transducer TonB</fullName>
    </recommendedName>
</protein>